<dbReference type="Proteomes" id="UP000224006">
    <property type="component" value="Chromosome XI"/>
</dbReference>
<dbReference type="EMBL" id="NWUJ01000012">
    <property type="protein sequence ID" value="PFH32156.1"/>
    <property type="molecule type" value="Genomic_DNA"/>
</dbReference>
<dbReference type="RefSeq" id="XP_029216165.1">
    <property type="nucleotide sequence ID" value="XM_029360806.1"/>
</dbReference>
<dbReference type="InterPro" id="IPR009057">
    <property type="entry name" value="Homeodomain-like_sf"/>
</dbReference>
<sequence>MRRVQLPSVYERGLHAFLAMRRAYQPHPSTATSLSVAAAGAGSPLFRFCSQRTFAAAAGGSSAGHSRSSVGVVLGSSAKSLVDIPVKPKPRRFFDLKAFKKFILRYKQKEEAAEELLLKRTYTKPLPAGWTVLTFLKKIKIGDNVEDIAAAFNSWTDLANATIEELQSVEGMTNQQRRLIVKHIRLYNHGLWPENSYEDYIDKFQAPPLENEKKEWREADDARLLELAAQYDVSFGDPWLYISWEMQRDFEDVQARYEQLVTIPKNKERRCEAVLTKCTRPLFFSRYFKLLPSMLYVIPSTANFKTDPAQPFSLPNQFAAYRRNDCFRQTLSQSEEEREAK</sequence>
<comment type="caution">
    <text evidence="2">The sequence shown here is derived from an EMBL/GenBank/DDBJ whole genome shotgun (WGS) entry which is preliminary data.</text>
</comment>
<protein>
    <recommendedName>
        <fullName evidence="1">Small ribosomal subunit protein mS41 SAM domain-containing protein</fullName>
    </recommendedName>
</protein>
<feature type="domain" description="Small ribosomal subunit protein mS41 SAM" evidence="1">
    <location>
        <begin position="127"/>
        <end position="190"/>
    </location>
</feature>
<dbReference type="OrthoDB" id="408360at2759"/>
<evidence type="ECO:0000313" key="2">
    <source>
        <dbReference type="EMBL" id="PFH32156.1"/>
    </source>
</evidence>
<gene>
    <name evidence="2" type="ORF">BESB_020970</name>
</gene>
<proteinExistence type="predicted"/>
<dbReference type="SUPFAM" id="SSF46689">
    <property type="entry name" value="Homeodomain-like"/>
    <property type="match status" value="1"/>
</dbReference>
<dbReference type="AlphaFoldDB" id="A0A2A9M8A6"/>
<dbReference type="Pfam" id="PF09597">
    <property type="entry name" value="SAM_Ribosomal_mS41"/>
    <property type="match status" value="1"/>
</dbReference>
<name>A0A2A9M8A6_BESBE</name>
<accession>A0A2A9M8A6</accession>
<organism evidence="2 3">
    <name type="scientific">Besnoitia besnoiti</name>
    <name type="common">Apicomplexan protozoan</name>
    <dbReference type="NCBI Taxonomy" id="94643"/>
    <lineage>
        <taxon>Eukaryota</taxon>
        <taxon>Sar</taxon>
        <taxon>Alveolata</taxon>
        <taxon>Apicomplexa</taxon>
        <taxon>Conoidasida</taxon>
        <taxon>Coccidia</taxon>
        <taxon>Eucoccidiorida</taxon>
        <taxon>Eimeriorina</taxon>
        <taxon>Sarcocystidae</taxon>
        <taxon>Besnoitia</taxon>
    </lineage>
</organism>
<dbReference type="GeneID" id="40307158"/>
<dbReference type="KEGG" id="bbes:BESB_020970"/>
<dbReference type="InterPro" id="IPR019083">
    <property type="entry name" value="SAM_Ribosomal_mS41"/>
</dbReference>
<evidence type="ECO:0000313" key="3">
    <source>
        <dbReference type="Proteomes" id="UP000224006"/>
    </source>
</evidence>
<reference evidence="2 3" key="1">
    <citation type="submission" date="2017-09" db="EMBL/GenBank/DDBJ databases">
        <title>Genome sequencing of Besnoitia besnoiti strain Bb-Ger1.</title>
        <authorList>
            <person name="Schares G."/>
            <person name="Venepally P."/>
            <person name="Lorenzi H.A."/>
        </authorList>
    </citation>
    <scope>NUCLEOTIDE SEQUENCE [LARGE SCALE GENOMIC DNA]</scope>
    <source>
        <strain evidence="2 3">Bb-Ger1</strain>
    </source>
</reference>
<keyword evidence="3" id="KW-1185">Reference proteome</keyword>
<dbReference type="VEuPathDB" id="ToxoDB:BESB_020970"/>
<evidence type="ECO:0000259" key="1">
    <source>
        <dbReference type="Pfam" id="PF09597"/>
    </source>
</evidence>